<dbReference type="Gene3D" id="3.30.420.10">
    <property type="entry name" value="Ribonuclease H-like superfamily/Ribonuclease H"/>
    <property type="match status" value="1"/>
</dbReference>
<reference evidence="5 6" key="1">
    <citation type="journal article" date="2019" name="Sci. Rep.">
        <title>Orb-weaving spider Araneus ventricosus genome elucidates the spidroin gene catalogue.</title>
        <authorList>
            <person name="Kono N."/>
            <person name="Nakamura H."/>
            <person name="Ohtoshi R."/>
            <person name="Moran D.A.P."/>
            <person name="Shinohara A."/>
            <person name="Yoshida Y."/>
            <person name="Fujiwara M."/>
            <person name="Mori M."/>
            <person name="Tomita M."/>
            <person name="Arakawa K."/>
        </authorList>
    </citation>
    <scope>NUCLEOTIDE SEQUENCE [LARGE SCALE GENOMIC DNA]</scope>
</reference>
<name>A0A4Y1ZY36_ARAVE</name>
<dbReference type="GO" id="GO:0003677">
    <property type="term" value="F:DNA binding"/>
    <property type="evidence" value="ECO:0007669"/>
    <property type="project" value="UniProtKB-KW"/>
</dbReference>
<comment type="similarity">
    <text evidence="2">Belongs to the tigger transposable element derived protein family.</text>
</comment>
<dbReference type="InterPro" id="IPR006600">
    <property type="entry name" value="HTH_CenpB_DNA-bd_dom"/>
</dbReference>
<dbReference type="AlphaFoldDB" id="A0A4Y1ZY36"/>
<dbReference type="PROSITE" id="PS51253">
    <property type="entry name" value="HTH_CENPB"/>
    <property type="match status" value="1"/>
</dbReference>
<dbReference type="InterPro" id="IPR036388">
    <property type="entry name" value="WH-like_DNA-bd_sf"/>
</dbReference>
<evidence type="ECO:0000313" key="5">
    <source>
        <dbReference type="EMBL" id="GBL72403.1"/>
    </source>
</evidence>
<proteinExistence type="inferred from homology"/>
<protein>
    <submittedName>
        <fullName evidence="5">Jerky-like</fullName>
    </submittedName>
</protein>
<dbReference type="InterPro" id="IPR050863">
    <property type="entry name" value="CenT-Element_Derived"/>
</dbReference>
<sequence>MNSTKSKRKFVPLKVKLEALKRLDKGETLKKLAAEYGVGEVTVDDWRRNTSKLEAFSTNKCSNLSLDRTSLKKSEYEKAGETLYMWFTQQRQKGCPLSGPILQEKALLFRNEFAEGDENFTASVGGLDKWRKGYGIRQLEVCGEKLSADSEAVVKFCKKLKNENLTNDQFYNCDETGLNFKMLPSETLASREEKSTPGHKKRKERLTLLATSNASGNHKIKLVVIGKASKPRAFKHTSIYSLPVTYRNQKSVWMTQEIFKNWFLYDFVPEVKKILKEKNLSCKAILTLDNACSHPNEDELNCDGIRAMFLPPNVTSLI</sequence>
<keyword evidence="3" id="KW-0238">DNA-binding</keyword>
<dbReference type="OrthoDB" id="6420089at2759"/>
<evidence type="ECO:0000256" key="3">
    <source>
        <dbReference type="ARBA" id="ARBA00023125"/>
    </source>
</evidence>
<evidence type="ECO:0000313" key="6">
    <source>
        <dbReference type="Proteomes" id="UP000499080"/>
    </source>
</evidence>
<dbReference type="SUPFAM" id="SSF46689">
    <property type="entry name" value="Homeodomain-like"/>
    <property type="match status" value="2"/>
</dbReference>
<evidence type="ECO:0000259" key="4">
    <source>
        <dbReference type="PROSITE" id="PS51253"/>
    </source>
</evidence>
<feature type="domain" description="HTH CENPB-type" evidence="4">
    <location>
        <begin position="67"/>
        <end position="140"/>
    </location>
</feature>
<comment type="caution">
    <text evidence="5">The sequence shown here is derived from an EMBL/GenBank/DDBJ whole genome shotgun (WGS) entry which is preliminary data.</text>
</comment>
<keyword evidence="6" id="KW-1185">Reference proteome</keyword>
<dbReference type="EMBL" id="BGPR01000001">
    <property type="protein sequence ID" value="GBL72403.1"/>
    <property type="molecule type" value="Genomic_DNA"/>
</dbReference>
<dbReference type="PANTHER" id="PTHR19303:SF16">
    <property type="entry name" value="JERKY PROTEIN HOMOLOG-LIKE"/>
    <property type="match status" value="1"/>
</dbReference>
<dbReference type="InterPro" id="IPR004875">
    <property type="entry name" value="DDE_SF_endonuclease_dom"/>
</dbReference>
<accession>A0A4Y1ZY36</accession>
<evidence type="ECO:0000256" key="2">
    <source>
        <dbReference type="ARBA" id="ARBA00010881"/>
    </source>
</evidence>
<gene>
    <name evidence="5" type="primary">JRKL_83</name>
    <name evidence="5" type="ORF">AVEN_115330_1</name>
</gene>
<dbReference type="Gene3D" id="1.10.10.60">
    <property type="entry name" value="Homeodomain-like"/>
    <property type="match status" value="1"/>
</dbReference>
<dbReference type="PANTHER" id="PTHR19303">
    <property type="entry name" value="TRANSPOSON"/>
    <property type="match status" value="1"/>
</dbReference>
<dbReference type="InterPro" id="IPR036397">
    <property type="entry name" value="RNaseH_sf"/>
</dbReference>
<dbReference type="SMART" id="SM00674">
    <property type="entry name" value="CENPB"/>
    <property type="match status" value="1"/>
</dbReference>
<dbReference type="Proteomes" id="UP000499080">
    <property type="component" value="Unassembled WGS sequence"/>
</dbReference>
<dbReference type="InterPro" id="IPR009057">
    <property type="entry name" value="Homeodomain-like_sf"/>
</dbReference>
<dbReference type="GO" id="GO:0005634">
    <property type="term" value="C:nucleus"/>
    <property type="evidence" value="ECO:0007669"/>
    <property type="project" value="UniProtKB-SubCell"/>
</dbReference>
<organism evidence="5 6">
    <name type="scientific">Araneus ventricosus</name>
    <name type="common">Orbweaver spider</name>
    <name type="synonym">Epeira ventricosa</name>
    <dbReference type="NCBI Taxonomy" id="182803"/>
    <lineage>
        <taxon>Eukaryota</taxon>
        <taxon>Metazoa</taxon>
        <taxon>Ecdysozoa</taxon>
        <taxon>Arthropoda</taxon>
        <taxon>Chelicerata</taxon>
        <taxon>Arachnida</taxon>
        <taxon>Araneae</taxon>
        <taxon>Araneomorphae</taxon>
        <taxon>Entelegynae</taxon>
        <taxon>Araneoidea</taxon>
        <taxon>Araneidae</taxon>
        <taxon>Araneus</taxon>
    </lineage>
</organism>
<dbReference type="Gene3D" id="1.10.10.10">
    <property type="entry name" value="Winged helix-like DNA-binding domain superfamily/Winged helix DNA-binding domain"/>
    <property type="match status" value="1"/>
</dbReference>
<dbReference type="Pfam" id="PF03221">
    <property type="entry name" value="HTH_Tnp_Tc5"/>
    <property type="match status" value="1"/>
</dbReference>
<evidence type="ECO:0000256" key="1">
    <source>
        <dbReference type="ARBA" id="ARBA00004123"/>
    </source>
</evidence>
<dbReference type="Pfam" id="PF03184">
    <property type="entry name" value="DDE_1"/>
    <property type="match status" value="1"/>
</dbReference>
<comment type="subcellular location">
    <subcellularLocation>
        <location evidence="1">Nucleus</location>
    </subcellularLocation>
</comment>